<feature type="coiled-coil region" evidence="1">
    <location>
        <begin position="202"/>
        <end position="229"/>
    </location>
</feature>
<evidence type="ECO:0000256" key="1">
    <source>
        <dbReference type="SAM" id="Coils"/>
    </source>
</evidence>
<gene>
    <name evidence="2" type="ORF">AELL_2285</name>
    <name evidence="3" type="ORF">CP962_10405</name>
</gene>
<dbReference type="EMBL" id="NXIG01000010">
    <property type="protein sequence ID" value="RXI29769.1"/>
    <property type="molecule type" value="Genomic_DNA"/>
</dbReference>
<accession>A0A347UAN3</accession>
<evidence type="ECO:0008006" key="6">
    <source>
        <dbReference type="Google" id="ProtNLM"/>
    </source>
</evidence>
<sequence>MAKNILALNFKGGSGKTTLASTTASYLHNSMLIEMDTINQSDKRINSKNYYESIQMDFLTELDDEFFKFERILRKSDKNIIIDVGANKLSTFHKSMVTNDLYQFVDLFLIPCMDGSDDFNVAMDFLESIKDHVDLENKVIFVFNRFNEYEYSSVQNQFDQFFDNAKIIQKKYKVDLTNESNYFAIKDSLPIKYARRNAITIKELCDTNLDAINQKIDEITNEQDDELMQLIKKRNIVKSALLLQKNYILPGIEKIINKLK</sequence>
<reference evidence="2 4" key="2">
    <citation type="submission" date="2018-08" db="EMBL/GenBank/DDBJ databases">
        <title>Complete genome of the Arcobacter ellisii type strain LMG 26155.</title>
        <authorList>
            <person name="Miller W.G."/>
            <person name="Yee E."/>
            <person name="Bono J.L."/>
        </authorList>
    </citation>
    <scope>NUCLEOTIDE SEQUENCE [LARGE SCALE GENOMIC DNA]</scope>
    <source>
        <strain evidence="2 4">LMG 26155</strain>
    </source>
</reference>
<keyword evidence="4" id="KW-1185">Reference proteome</keyword>
<evidence type="ECO:0000313" key="5">
    <source>
        <dbReference type="Proteomes" id="UP000290588"/>
    </source>
</evidence>
<dbReference type="InterPro" id="IPR027417">
    <property type="entry name" value="P-loop_NTPase"/>
</dbReference>
<dbReference type="RefSeq" id="WP_118918071.1">
    <property type="nucleotide sequence ID" value="NZ_CP032097.1"/>
</dbReference>
<evidence type="ECO:0000313" key="2">
    <source>
        <dbReference type="EMBL" id="AXX95911.1"/>
    </source>
</evidence>
<evidence type="ECO:0000313" key="4">
    <source>
        <dbReference type="Proteomes" id="UP000262582"/>
    </source>
</evidence>
<dbReference type="Proteomes" id="UP000290588">
    <property type="component" value="Unassembled WGS sequence"/>
</dbReference>
<dbReference type="EMBL" id="CP032097">
    <property type="protein sequence ID" value="AXX95911.1"/>
    <property type="molecule type" value="Genomic_DNA"/>
</dbReference>
<dbReference type="OrthoDB" id="5365884at2"/>
<name>A0A347UAN3_9BACT</name>
<dbReference type="SUPFAM" id="SSF52540">
    <property type="entry name" value="P-loop containing nucleoside triphosphate hydrolases"/>
    <property type="match status" value="1"/>
</dbReference>
<protein>
    <recommendedName>
        <fullName evidence="6">CobQ/CobB/MinD/ParA nucleotide binding domain-containing protein</fullName>
    </recommendedName>
</protein>
<reference evidence="3 5" key="1">
    <citation type="submission" date="2017-09" db="EMBL/GenBank/DDBJ databases">
        <title>Genomics of the genus Arcobacter.</title>
        <authorList>
            <person name="Perez-Cataluna A."/>
            <person name="Figueras M.J."/>
            <person name="Salas-Masso N."/>
        </authorList>
    </citation>
    <scope>NUCLEOTIDE SEQUENCE [LARGE SCALE GENOMIC DNA]</scope>
    <source>
        <strain evidence="3 5">CECT 7837</strain>
    </source>
</reference>
<dbReference type="AlphaFoldDB" id="A0A347UAN3"/>
<organism evidence="3 5">
    <name type="scientific">Arcobacter ellisii</name>
    <dbReference type="NCBI Taxonomy" id="913109"/>
    <lineage>
        <taxon>Bacteria</taxon>
        <taxon>Pseudomonadati</taxon>
        <taxon>Campylobacterota</taxon>
        <taxon>Epsilonproteobacteria</taxon>
        <taxon>Campylobacterales</taxon>
        <taxon>Arcobacteraceae</taxon>
        <taxon>Arcobacter</taxon>
    </lineage>
</organism>
<proteinExistence type="predicted"/>
<evidence type="ECO:0000313" key="3">
    <source>
        <dbReference type="EMBL" id="RXI29769.1"/>
    </source>
</evidence>
<keyword evidence="1" id="KW-0175">Coiled coil</keyword>
<dbReference type="Gene3D" id="3.40.50.300">
    <property type="entry name" value="P-loop containing nucleotide triphosphate hydrolases"/>
    <property type="match status" value="1"/>
</dbReference>
<dbReference type="KEGG" id="aell:AELL_2285"/>
<dbReference type="Proteomes" id="UP000262582">
    <property type="component" value="Chromosome"/>
</dbReference>